<dbReference type="Gene3D" id="3.40.50.2000">
    <property type="entry name" value="Glycogen Phosphorylase B"/>
    <property type="match status" value="1"/>
</dbReference>
<dbReference type="SUPFAM" id="SSF53756">
    <property type="entry name" value="UDP-Glycosyltransferase/glycogen phosphorylase"/>
    <property type="match status" value="1"/>
</dbReference>
<protein>
    <submittedName>
        <fullName evidence="1">Glycosyl transferase group 1</fullName>
    </submittedName>
</protein>
<reference evidence="1" key="1">
    <citation type="submission" date="2019-12" db="EMBL/GenBank/DDBJ databases">
        <title>Microbes associate with the intestines of laboratory mice.</title>
        <authorList>
            <person name="Navarre W."/>
            <person name="Wong E."/>
        </authorList>
    </citation>
    <scope>NUCLEOTIDE SEQUENCE</scope>
    <source>
        <strain evidence="1">NM79_F5</strain>
    </source>
</reference>
<gene>
    <name evidence="1" type="ORF">GKZ28_19930</name>
</gene>
<keyword evidence="1" id="KW-0808">Transferase</keyword>
<evidence type="ECO:0000313" key="1">
    <source>
        <dbReference type="EMBL" id="MVX65952.1"/>
    </source>
</evidence>
<sequence>MKILFIACYSPLINNSAAIETLQYLNKLSEINNNEVHLLTVNFPKDSIYYDEALRTMMDSKIKVHVVDGGIVFKKLMPRKTNSSNNESVKPKNGSSTRVLRRIKNAMVIPDMYYGWARKAAVYGIDLMEKEKFDVIFSMHEPPSSHLCAYYIKKQYKNVPWITYWSDPWLKDSTREKSFIVKKMLEKNMEKNIVNFADKFIFVTEANKNEYLKDYKTLNDNKKTFILNRGFDAKLYERLSHEEAPKLIRKDKVNIIYTGEIFSKLRDINPFIKAMEEIMNEDLESYNLLNVLFFGNIDDIEARKKLQSLEVANVSPRIPFDEALKYMLNGDVLLLFGNKNSKQIPAKIYDYFGAKGRILVIYGDENDPIKRVVENNKKCVVTDNSTQKIKNKIYELIKMYKKDTIHCAPDENYEWNSIVERLNNILEGSD</sequence>
<dbReference type="GO" id="GO:0016740">
    <property type="term" value="F:transferase activity"/>
    <property type="evidence" value="ECO:0007669"/>
    <property type="project" value="UniProtKB-KW"/>
</dbReference>
<dbReference type="Proteomes" id="UP000656077">
    <property type="component" value="Unassembled WGS sequence"/>
</dbReference>
<evidence type="ECO:0000313" key="2">
    <source>
        <dbReference type="Proteomes" id="UP000656077"/>
    </source>
</evidence>
<dbReference type="AlphaFoldDB" id="A0A964RQN3"/>
<dbReference type="EMBL" id="WSRQ01000042">
    <property type="protein sequence ID" value="MVX65952.1"/>
    <property type="molecule type" value="Genomic_DNA"/>
</dbReference>
<name>A0A964RQN3_9CLOT</name>
<accession>A0A964RQN3</accession>
<comment type="caution">
    <text evidence="1">The sequence shown here is derived from an EMBL/GenBank/DDBJ whole genome shotgun (WGS) entry which is preliminary data.</text>
</comment>
<proteinExistence type="predicted"/>
<dbReference type="RefSeq" id="WP_160360610.1">
    <property type="nucleotide sequence ID" value="NZ_WSRQ01000042.1"/>
</dbReference>
<organism evidence="1 2">
    <name type="scientific">Clostridium chromiireducens</name>
    <dbReference type="NCBI Taxonomy" id="225345"/>
    <lineage>
        <taxon>Bacteria</taxon>
        <taxon>Bacillati</taxon>
        <taxon>Bacillota</taxon>
        <taxon>Clostridia</taxon>
        <taxon>Eubacteriales</taxon>
        <taxon>Clostridiaceae</taxon>
        <taxon>Clostridium</taxon>
    </lineage>
</organism>